<evidence type="ECO:0000256" key="3">
    <source>
        <dbReference type="ARBA" id="ARBA00022723"/>
    </source>
</evidence>
<dbReference type="GO" id="GO:0000287">
    <property type="term" value="F:magnesium ion binding"/>
    <property type="evidence" value="ECO:0007669"/>
    <property type="project" value="UniProtKB-UniRule"/>
</dbReference>
<dbReference type="EC" id="3.1.-.-" evidence="6"/>
<comment type="similarity">
    <text evidence="6">Belongs to the PINc/VapC protein family.</text>
</comment>
<dbReference type="PANTHER" id="PTHR35901:SF1">
    <property type="entry name" value="EXONUCLEASE VAPC9"/>
    <property type="match status" value="1"/>
</dbReference>
<gene>
    <name evidence="6" type="primary">vapC</name>
    <name evidence="8" type="ORF">BCF74_11088</name>
</gene>
<keyword evidence="6" id="KW-0800">Toxin</keyword>
<dbReference type="InterPro" id="IPR051619">
    <property type="entry name" value="TypeII_TA_RNase_PINc/VapC"/>
</dbReference>
<keyword evidence="9" id="KW-1185">Reference proteome</keyword>
<dbReference type="InterPro" id="IPR002716">
    <property type="entry name" value="PIN_dom"/>
</dbReference>
<keyword evidence="3 6" id="KW-0479">Metal-binding</keyword>
<evidence type="ECO:0000259" key="7">
    <source>
        <dbReference type="Pfam" id="PF01850"/>
    </source>
</evidence>
<feature type="binding site" evidence="6">
    <location>
        <position position="6"/>
    </location>
    <ligand>
        <name>Mg(2+)</name>
        <dbReference type="ChEBI" id="CHEBI:18420"/>
    </ligand>
</feature>
<dbReference type="PANTHER" id="PTHR35901">
    <property type="entry name" value="RIBONUCLEASE VAPC3"/>
    <property type="match status" value="1"/>
</dbReference>
<comment type="cofactor">
    <cofactor evidence="6">
        <name>Mg(2+)</name>
        <dbReference type="ChEBI" id="CHEBI:18420"/>
    </cofactor>
</comment>
<feature type="domain" description="PIN" evidence="7">
    <location>
        <begin position="3"/>
        <end position="119"/>
    </location>
</feature>
<dbReference type="GO" id="GO:0016787">
    <property type="term" value="F:hydrolase activity"/>
    <property type="evidence" value="ECO:0007669"/>
    <property type="project" value="UniProtKB-KW"/>
</dbReference>
<dbReference type="Pfam" id="PF01850">
    <property type="entry name" value="PIN"/>
    <property type="match status" value="1"/>
</dbReference>
<evidence type="ECO:0000256" key="1">
    <source>
        <dbReference type="ARBA" id="ARBA00022649"/>
    </source>
</evidence>
<dbReference type="RefSeq" id="WP_106297396.1">
    <property type="nucleotide sequence ID" value="NZ_PVTI01000010.1"/>
</dbReference>
<accession>A0A2T0UN53</accession>
<evidence type="ECO:0000256" key="5">
    <source>
        <dbReference type="ARBA" id="ARBA00022842"/>
    </source>
</evidence>
<evidence type="ECO:0000313" key="8">
    <source>
        <dbReference type="EMBL" id="PRY59351.1"/>
    </source>
</evidence>
<dbReference type="InterPro" id="IPR029060">
    <property type="entry name" value="PIN-like_dom_sf"/>
</dbReference>
<evidence type="ECO:0000256" key="4">
    <source>
        <dbReference type="ARBA" id="ARBA00022801"/>
    </source>
</evidence>
<dbReference type="OrthoDB" id="4377304at2"/>
<comment type="function">
    <text evidence="6">Toxic component of a toxin-antitoxin (TA) system. An RNase.</text>
</comment>
<name>A0A2T0UN53_9MICO</name>
<dbReference type="Proteomes" id="UP000237822">
    <property type="component" value="Unassembled WGS sequence"/>
</dbReference>
<dbReference type="EMBL" id="PVTI01000010">
    <property type="protein sequence ID" value="PRY59351.1"/>
    <property type="molecule type" value="Genomic_DNA"/>
</dbReference>
<reference evidence="8 9" key="1">
    <citation type="submission" date="2018-03" db="EMBL/GenBank/DDBJ databases">
        <title>Genomic Encyclopedia of Archaeal and Bacterial Type Strains, Phase II (KMG-II): from individual species to whole genera.</title>
        <authorList>
            <person name="Goeker M."/>
        </authorList>
    </citation>
    <scope>NUCLEOTIDE SEQUENCE [LARGE SCALE GENOMIC DNA]</scope>
    <source>
        <strain evidence="8 9">ATCC BAA-1496</strain>
    </source>
</reference>
<dbReference type="SUPFAM" id="SSF88723">
    <property type="entry name" value="PIN domain-like"/>
    <property type="match status" value="1"/>
</dbReference>
<evidence type="ECO:0000313" key="9">
    <source>
        <dbReference type="Proteomes" id="UP000237822"/>
    </source>
</evidence>
<keyword evidence="2 6" id="KW-0540">Nuclease</keyword>
<dbReference type="GO" id="GO:0004540">
    <property type="term" value="F:RNA nuclease activity"/>
    <property type="evidence" value="ECO:0007669"/>
    <property type="project" value="InterPro"/>
</dbReference>
<dbReference type="InterPro" id="IPR022907">
    <property type="entry name" value="VapC_family"/>
</dbReference>
<dbReference type="GO" id="GO:0090729">
    <property type="term" value="F:toxin activity"/>
    <property type="evidence" value="ECO:0007669"/>
    <property type="project" value="UniProtKB-KW"/>
</dbReference>
<comment type="caution">
    <text evidence="8">The sequence shown here is derived from an EMBL/GenBank/DDBJ whole genome shotgun (WGS) entry which is preliminary data.</text>
</comment>
<keyword evidence="5 6" id="KW-0460">Magnesium</keyword>
<proteinExistence type="inferred from homology"/>
<sequence length="130" mass="13828">MTVVVDASALVDLLVASPKQVRAAQALRGAGELLAPDLLFAEVTSALARMHRAGRLTEDDARRAIDDLVDFPVTSVPHRALTPAVWGLRHNIRVSDAYYVSLAQEFGAPLVTSDLRLARGASGVAIVTIT</sequence>
<keyword evidence="4 6" id="KW-0378">Hydrolase</keyword>
<dbReference type="CDD" id="cd09873">
    <property type="entry name" value="PIN_Pae0151-like"/>
    <property type="match status" value="1"/>
</dbReference>
<dbReference type="Gene3D" id="3.40.50.1010">
    <property type="entry name" value="5'-nuclease"/>
    <property type="match status" value="1"/>
</dbReference>
<dbReference type="AlphaFoldDB" id="A0A2T0UN53"/>
<evidence type="ECO:0000256" key="6">
    <source>
        <dbReference type="HAMAP-Rule" id="MF_00265"/>
    </source>
</evidence>
<dbReference type="HAMAP" id="MF_00265">
    <property type="entry name" value="VapC_Nob1"/>
    <property type="match status" value="1"/>
</dbReference>
<feature type="binding site" evidence="6">
    <location>
        <position position="96"/>
    </location>
    <ligand>
        <name>Mg(2+)</name>
        <dbReference type="ChEBI" id="CHEBI:18420"/>
    </ligand>
</feature>
<keyword evidence="1 6" id="KW-1277">Toxin-antitoxin system</keyword>
<evidence type="ECO:0000256" key="2">
    <source>
        <dbReference type="ARBA" id="ARBA00022722"/>
    </source>
</evidence>
<dbReference type="InterPro" id="IPR044153">
    <property type="entry name" value="PIN_Pae0151-like"/>
</dbReference>
<organism evidence="8 9">
    <name type="scientific">Knoellia remsis</name>
    <dbReference type="NCBI Taxonomy" id="407159"/>
    <lineage>
        <taxon>Bacteria</taxon>
        <taxon>Bacillati</taxon>
        <taxon>Actinomycetota</taxon>
        <taxon>Actinomycetes</taxon>
        <taxon>Micrococcales</taxon>
        <taxon>Intrasporangiaceae</taxon>
        <taxon>Knoellia</taxon>
    </lineage>
</organism>
<protein>
    <recommendedName>
        <fullName evidence="6">Ribonuclease VapC</fullName>
        <shortName evidence="6">RNase VapC</shortName>
        <ecNumber evidence="6">3.1.-.-</ecNumber>
    </recommendedName>
    <alternativeName>
        <fullName evidence="6">Toxin VapC</fullName>
    </alternativeName>
</protein>